<dbReference type="SMART" id="SM00351">
    <property type="entry name" value="PAX"/>
    <property type="match status" value="1"/>
</dbReference>
<evidence type="ECO:0000259" key="8">
    <source>
        <dbReference type="PROSITE" id="PS51057"/>
    </source>
</evidence>
<dbReference type="PRINTS" id="PR00027">
    <property type="entry name" value="PAIREDBOX"/>
</dbReference>
<keyword evidence="5" id="KW-0238">DNA-binding</keyword>
<dbReference type="PROSITE" id="PS00034">
    <property type="entry name" value="PAIRED_1"/>
    <property type="match status" value="1"/>
</dbReference>
<keyword evidence="10" id="KW-1185">Reference proteome</keyword>
<protein>
    <submittedName>
        <fullName evidence="9">Paired box protein Pax-4 isoform X1</fullName>
    </submittedName>
</protein>
<evidence type="ECO:0000313" key="10">
    <source>
        <dbReference type="Proteomes" id="UP001205998"/>
    </source>
</evidence>
<keyword evidence="6" id="KW-0804">Transcription</keyword>
<dbReference type="GO" id="GO:0005634">
    <property type="term" value="C:nucleus"/>
    <property type="evidence" value="ECO:0007669"/>
    <property type="project" value="UniProtKB-SubCell"/>
</dbReference>
<evidence type="ECO:0000256" key="6">
    <source>
        <dbReference type="ARBA" id="ARBA00023163"/>
    </source>
</evidence>
<dbReference type="PANTHER" id="PTHR45636">
    <property type="entry name" value="PAIRED BOX PROTEIN PAX-6-RELATED-RELATED"/>
    <property type="match status" value="1"/>
</dbReference>
<evidence type="ECO:0000313" key="9">
    <source>
        <dbReference type="EMBL" id="KAI5620685.1"/>
    </source>
</evidence>
<dbReference type="InterPro" id="IPR043565">
    <property type="entry name" value="PAX_fam"/>
</dbReference>
<dbReference type="EMBL" id="MU551644">
    <property type="protein sequence ID" value="KAI5620685.1"/>
    <property type="molecule type" value="Genomic_DNA"/>
</dbReference>
<evidence type="ECO:0000256" key="2">
    <source>
        <dbReference type="ARBA" id="ARBA00022473"/>
    </source>
</evidence>
<comment type="caution">
    <text evidence="9">The sequence shown here is derived from an EMBL/GenBank/DDBJ whole genome shotgun (WGS) entry which is preliminary data.</text>
</comment>
<dbReference type="AlphaFoldDB" id="A0AAD5AQY6"/>
<evidence type="ECO:0000256" key="7">
    <source>
        <dbReference type="ARBA" id="ARBA00023242"/>
    </source>
</evidence>
<keyword evidence="7" id="KW-0539">Nucleus</keyword>
<evidence type="ECO:0000256" key="5">
    <source>
        <dbReference type="ARBA" id="ARBA00023125"/>
    </source>
</evidence>
<evidence type="ECO:0000256" key="1">
    <source>
        <dbReference type="ARBA" id="ARBA00004123"/>
    </source>
</evidence>
<dbReference type="Pfam" id="PF00292">
    <property type="entry name" value="PAX"/>
    <property type="match status" value="1"/>
</dbReference>
<reference evidence="9" key="1">
    <citation type="submission" date="2018-07" db="EMBL/GenBank/DDBJ databases">
        <title>Comparative genomics of catfishes provides insights into carnivory and benthic adaptation.</title>
        <authorList>
            <person name="Zhang Y."/>
            <person name="Wang D."/>
            <person name="Peng Z."/>
            <person name="Zheng S."/>
            <person name="Shao F."/>
            <person name="Tao W."/>
        </authorList>
    </citation>
    <scope>NUCLEOTIDE SEQUENCE</scope>
    <source>
        <strain evidence="9">Chongqing</strain>
    </source>
</reference>
<keyword evidence="3" id="KW-0563">Paired box</keyword>
<dbReference type="SUPFAM" id="SSF46689">
    <property type="entry name" value="Homeodomain-like"/>
    <property type="match status" value="1"/>
</dbReference>
<dbReference type="PANTHER" id="PTHR45636:SF47">
    <property type="entry name" value="PAIRED BOX PROTEIN PAX-4"/>
    <property type="match status" value="1"/>
</dbReference>
<keyword evidence="2" id="KW-0217">Developmental protein</keyword>
<dbReference type="InterPro" id="IPR009057">
    <property type="entry name" value="Homeodomain-like_sf"/>
</dbReference>
<gene>
    <name evidence="9" type="ORF">C0J50_19739</name>
</gene>
<name>A0AAD5AQY6_SILAS</name>
<dbReference type="Gene3D" id="1.10.10.10">
    <property type="entry name" value="Winged helix-like DNA-binding domain superfamily/Winged helix DNA-binding domain"/>
    <property type="match status" value="2"/>
</dbReference>
<dbReference type="InterPro" id="IPR001523">
    <property type="entry name" value="Paired_dom"/>
</dbReference>
<organism evidence="9 10">
    <name type="scientific">Silurus asotus</name>
    <name type="common">Amur catfish</name>
    <name type="synonym">Parasilurus asotus</name>
    <dbReference type="NCBI Taxonomy" id="30991"/>
    <lineage>
        <taxon>Eukaryota</taxon>
        <taxon>Metazoa</taxon>
        <taxon>Chordata</taxon>
        <taxon>Craniata</taxon>
        <taxon>Vertebrata</taxon>
        <taxon>Euteleostomi</taxon>
        <taxon>Actinopterygii</taxon>
        <taxon>Neopterygii</taxon>
        <taxon>Teleostei</taxon>
        <taxon>Ostariophysi</taxon>
        <taxon>Siluriformes</taxon>
        <taxon>Siluridae</taxon>
        <taxon>Silurus</taxon>
    </lineage>
</organism>
<dbReference type="GO" id="GO:0000981">
    <property type="term" value="F:DNA-binding transcription factor activity, RNA polymerase II-specific"/>
    <property type="evidence" value="ECO:0007669"/>
    <property type="project" value="TreeGrafter"/>
</dbReference>
<comment type="subcellular location">
    <subcellularLocation>
        <location evidence="1">Nucleus</location>
    </subcellularLocation>
</comment>
<feature type="non-terminal residue" evidence="9">
    <location>
        <position position="121"/>
    </location>
</feature>
<dbReference type="Proteomes" id="UP001205998">
    <property type="component" value="Unassembled WGS sequence"/>
</dbReference>
<dbReference type="InterPro" id="IPR036388">
    <property type="entry name" value="WH-like_DNA-bd_sf"/>
</dbReference>
<feature type="non-terminal residue" evidence="9">
    <location>
        <position position="1"/>
    </location>
</feature>
<sequence>PSEEGSLNQLGGRFVNGRPLPAYKRKLMIELASEGVRPCDISRILKVSSGCVSKILRWYRCTGLWVPKASGGSRPRLLTPHVISTIVQYKRSSPTLCAWEIRNKLSAEHVCRADKVPSVSA</sequence>
<dbReference type="InterPro" id="IPR043182">
    <property type="entry name" value="PAIRED_DNA-bd_dom"/>
</dbReference>
<evidence type="ECO:0000256" key="3">
    <source>
        <dbReference type="ARBA" id="ARBA00022724"/>
    </source>
</evidence>
<accession>A0AAD5AQY6</accession>
<keyword evidence="4" id="KW-0805">Transcription regulation</keyword>
<dbReference type="GO" id="GO:0000978">
    <property type="term" value="F:RNA polymerase II cis-regulatory region sequence-specific DNA binding"/>
    <property type="evidence" value="ECO:0007669"/>
    <property type="project" value="TreeGrafter"/>
</dbReference>
<dbReference type="PROSITE" id="PS51057">
    <property type="entry name" value="PAIRED_2"/>
    <property type="match status" value="1"/>
</dbReference>
<evidence type="ECO:0000256" key="4">
    <source>
        <dbReference type="ARBA" id="ARBA00023015"/>
    </source>
</evidence>
<feature type="domain" description="Paired" evidence="8">
    <location>
        <begin position="3"/>
        <end position="121"/>
    </location>
</feature>
<proteinExistence type="predicted"/>